<reference evidence="2" key="1">
    <citation type="submission" date="2020-03" db="EMBL/GenBank/DDBJ databases">
        <title>Castanea mollissima Vanexum genome sequencing.</title>
        <authorList>
            <person name="Staton M."/>
        </authorList>
    </citation>
    <scope>NUCLEOTIDE SEQUENCE</scope>
    <source>
        <tissue evidence="2">Leaf</tissue>
    </source>
</reference>
<accession>A0A8J4QY79</accession>
<protein>
    <submittedName>
        <fullName evidence="2">Uncharacterized protein</fullName>
    </submittedName>
</protein>
<dbReference type="AlphaFoldDB" id="A0A8J4QY79"/>
<feature type="compositionally biased region" description="Pro residues" evidence="1">
    <location>
        <begin position="36"/>
        <end position="49"/>
    </location>
</feature>
<evidence type="ECO:0000313" key="3">
    <source>
        <dbReference type="Proteomes" id="UP000737018"/>
    </source>
</evidence>
<evidence type="ECO:0000313" key="2">
    <source>
        <dbReference type="EMBL" id="KAF3957815.1"/>
    </source>
</evidence>
<gene>
    <name evidence="2" type="ORF">CMV_017210</name>
</gene>
<feature type="compositionally biased region" description="Polar residues" evidence="1">
    <location>
        <begin position="194"/>
        <end position="204"/>
    </location>
</feature>
<name>A0A8J4QY79_9ROSI</name>
<sequence>MAEVMNMPHDSVDRSSKPSTSAGATASAATEDDASAPPPPPPPPLPHPPTRGRRERDSRDRRDDRDFDRPPNHRRDYYDRNMSPRDRDRDYKRRRSPSPIPPPYRDRDRRYSPHPPPPRRSPPPFKRSRRGSPRGGYGPDDRFGHDYLGGYERGMGGRPGYADEKSHGRFMNRSTGPHQNGPSDMASNRGGFPDSSNTGSTQSEDCQLELNQKIQNILKQLRRCSCIRLPFLESTWPVGLRRIMVRSKVLHIENIGDRHMGR</sequence>
<dbReference type="Proteomes" id="UP000737018">
    <property type="component" value="Unassembled WGS sequence"/>
</dbReference>
<comment type="caution">
    <text evidence="2">The sequence shown here is derived from an EMBL/GenBank/DDBJ whole genome shotgun (WGS) entry which is preliminary data.</text>
</comment>
<feature type="compositionally biased region" description="Basic and acidic residues" evidence="1">
    <location>
        <begin position="52"/>
        <end position="91"/>
    </location>
</feature>
<feature type="compositionally biased region" description="Polar residues" evidence="1">
    <location>
        <begin position="172"/>
        <end position="186"/>
    </location>
</feature>
<feature type="region of interest" description="Disordered" evidence="1">
    <location>
        <begin position="1"/>
        <end position="204"/>
    </location>
</feature>
<evidence type="ECO:0000256" key="1">
    <source>
        <dbReference type="SAM" id="MobiDB-lite"/>
    </source>
</evidence>
<proteinExistence type="predicted"/>
<feature type="compositionally biased region" description="Low complexity" evidence="1">
    <location>
        <begin position="17"/>
        <end position="29"/>
    </location>
</feature>
<dbReference type="EMBL" id="JRKL02002720">
    <property type="protein sequence ID" value="KAF3957815.1"/>
    <property type="molecule type" value="Genomic_DNA"/>
</dbReference>
<keyword evidence="3" id="KW-1185">Reference proteome</keyword>
<organism evidence="2 3">
    <name type="scientific">Castanea mollissima</name>
    <name type="common">Chinese chestnut</name>
    <dbReference type="NCBI Taxonomy" id="60419"/>
    <lineage>
        <taxon>Eukaryota</taxon>
        <taxon>Viridiplantae</taxon>
        <taxon>Streptophyta</taxon>
        <taxon>Embryophyta</taxon>
        <taxon>Tracheophyta</taxon>
        <taxon>Spermatophyta</taxon>
        <taxon>Magnoliopsida</taxon>
        <taxon>eudicotyledons</taxon>
        <taxon>Gunneridae</taxon>
        <taxon>Pentapetalae</taxon>
        <taxon>rosids</taxon>
        <taxon>fabids</taxon>
        <taxon>Fagales</taxon>
        <taxon>Fagaceae</taxon>
        <taxon>Castanea</taxon>
    </lineage>
</organism>
<feature type="compositionally biased region" description="Pro residues" evidence="1">
    <location>
        <begin position="113"/>
        <end position="125"/>
    </location>
</feature>